<dbReference type="AlphaFoldDB" id="A0A7J9HUP4"/>
<organism evidence="1 2">
    <name type="scientific">Gossypium harknessii</name>
    <dbReference type="NCBI Taxonomy" id="34285"/>
    <lineage>
        <taxon>Eukaryota</taxon>
        <taxon>Viridiplantae</taxon>
        <taxon>Streptophyta</taxon>
        <taxon>Embryophyta</taxon>
        <taxon>Tracheophyta</taxon>
        <taxon>Spermatophyta</taxon>
        <taxon>Magnoliopsida</taxon>
        <taxon>eudicotyledons</taxon>
        <taxon>Gunneridae</taxon>
        <taxon>Pentapetalae</taxon>
        <taxon>rosids</taxon>
        <taxon>malvids</taxon>
        <taxon>Malvales</taxon>
        <taxon>Malvaceae</taxon>
        <taxon>Malvoideae</taxon>
        <taxon>Gossypium</taxon>
    </lineage>
</organism>
<gene>
    <name evidence="1" type="ORF">Gohar_027442</name>
</gene>
<keyword evidence="2" id="KW-1185">Reference proteome</keyword>
<evidence type="ECO:0000313" key="1">
    <source>
        <dbReference type="EMBL" id="MBA0813609.1"/>
    </source>
</evidence>
<reference evidence="1 2" key="1">
    <citation type="journal article" date="2019" name="Genome Biol. Evol.">
        <title>Insights into the evolution of the New World diploid cottons (Gossypium, subgenus Houzingenia) based on genome sequencing.</title>
        <authorList>
            <person name="Grover C.E."/>
            <person name="Arick M.A. 2nd"/>
            <person name="Thrash A."/>
            <person name="Conover J.L."/>
            <person name="Sanders W.S."/>
            <person name="Peterson D.G."/>
            <person name="Frelichowski J.E."/>
            <person name="Scheffler J.A."/>
            <person name="Scheffler B.E."/>
            <person name="Wendel J.F."/>
        </authorList>
    </citation>
    <scope>NUCLEOTIDE SEQUENCE [LARGE SCALE GENOMIC DNA]</scope>
    <source>
        <strain evidence="1">0</strain>
        <tissue evidence="1">Leaf</tissue>
    </source>
</reference>
<dbReference type="Proteomes" id="UP000593560">
    <property type="component" value="Unassembled WGS sequence"/>
</dbReference>
<protein>
    <submittedName>
        <fullName evidence="1">Uncharacterized protein</fullName>
    </submittedName>
</protein>
<name>A0A7J9HUP4_9ROSI</name>
<dbReference type="EMBL" id="JABFAD010000011">
    <property type="protein sequence ID" value="MBA0813609.1"/>
    <property type="molecule type" value="Genomic_DNA"/>
</dbReference>
<sequence>MFQGIGIMECRWKVERLK</sequence>
<proteinExistence type="predicted"/>
<comment type="caution">
    <text evidence="1">The sequence shown here is derived from an EMBL/GenBank/DDBJ whole genome shotgun (WGS) entry which is preliminary data.</text>
</comment>
<evidence type="ECO:0000313" key="2">
    <source>
        <dbReference type="Proteomes" id="UP000593560"/>
    </source>
</evidence>
<accession>A0A7J9HUP4</accession>